<reference evidence="3" key="1">
    <citation type="submission" date="2017-10" db="EMBL/GenBank/DDBJ databases">
        <title>Complete genome sequence of Moraxella osloensis NP7 isolated from human skin.</title>
        <authorList>
            <person name="Lee K."/>
            <person name="Lim J.Y."/>
            <person name="Hwang I."/>
        </authorList>
    </citation>
    <scope>NUCLEOTIDE SEQUENCE [LARGE SCALE GENOMIC DNA]</scope>
    <source>
        <strain evidence="3">NP7</strain>
        <plasmid evidence="3">pnp7-1</plasmid>
    </source>
</reference>
<evidence type="ECO:0000256" key="1">
    <source>
        <dbReference type="SAM" id="Phobius"/>
    </source>
</evidence>
<keyword evidence="2" id="KW-0614">Plasmid</keyword>
<gene>
    <name evidence="2" type="ORF">NP7_10135</name>
</gene>
<keyword evidence="1" id="KW-1133">Transmembrane helix</keyword>
<sequence length="211" mass="23346">MKTPLKVSSPVSKHDVKRHVQEAIAKLRGLDFTKGQIMLILGSIALAIVAYIYFADFRRPHIKKYEEVYKNADEIAKVDLLAGQVSQSFQPLEQQLDGKYPEEITTPQPGSKNEHVFDDAVKAQQEVLNNVKKDKEQTLARGGVATLDQLEQYHQPQAATDPVLAQNIQQRIDTAKGHTNNNYGNTAILSGVNEDTNKLVKNDTAGAAKAK</sequence>
<dbReference type="EMBL" id="CP024444">
    <property type="protein sequence ID" value="ATR79713.1"/>
    <property type="molecule type" value="Genomic_DNA"/>
</dbReference>
<name>A0A2D2LXF7_FAUOS</name>
<feature type="transmembrane region" description="Helical" evidence="1">
    <location>
        <begin position="36"/>
        <end position="54"/>
    </location>
</feature>
<accession>A0A2D2LXF7</accession>
<geneLocation type="plasmid" evidence="3">
    <name>pnp7-1</name>
</geneLocation>
<keyword evidence="1" id="KW-0812">Transmembrane</keyword>
<keyword evidence="1" id="KW-0472">Membrane</keyword>
<evidence type="ECO:0000313" key="2">
    <source>
        <dbReference type="EMBL" id="ATR79713.1"/>
    </source>
</evidence>
<evidence type="ECO:0000313" key="3">
    <source>
        <dbReference type="Proteomes" id="UP000229340"/>
    </source>
</evidence>
<protein>
    <submittedName>
        <fullName evidence="2">Uncharacterized protein</fullName>
    </submittedName>
</protein>
<dbReference type="RefSeq" id="WP_100271067.1">
    <property type="nucleotide sequence ID" value="NZ_CP024444.1"/>
</dbReference>
<dbReference type="AlphaFoldDB" id="A0A2D2LXF7"/>
<organism evidence="2 3">
    <name type="scientific">Faucicola osloensis</name>
    <name type="common">Moraxella osloensis</name>
    <dbReference type="NCBI Taxonomy" id="34062"/>
    <lineage>
        <taxon>Bacteria</taxon>
        <taxon>Pseudomonadati</taxon>
        <taxon>Pseudomonadota</taxon>
        <taxon>Gammaproteobacteria</taxon>
        <taxon>Moraxellales</taxon>
        <taxon>Moraxellaceae</taxon>
        <taxon>Faucicola</taxon>
    </lineage>
</organism>
<proteinExistence type="predicted"/>
<dbReference type="Proteomes" id="UP000229340">
    <property type="component" value="Plasmid pNP7-1"/>
</dbReference>